<accession>A0A164ZMI4</accession>
<reference evidence="1" key="1">
    <citation type="journal article" date="2016" name="Nat. Genet.">
        <title>A high-quality carrot genome assembly provides new insights into carotenoid accumulation and asterid genome evolution.</title>
        <authorList>
            <person name="Iorizzo M."/>
            <person name="Ellison S."/>
            <person name="Senalik D."/>
            <person name="Zeng P."/>
            <person name="Satapoomin P."/>
            <person name="Huang J."/>
            <person name="Bowman M."/>
            <person name="Iovene M."/>
            <person name="Sanseverino W."/>
            <person name="Cavagnaro P."/>
            <person name="Yildiz M."/>
            <person name="Macko-Podgorni A."/>
            <person name="Moranska E."/>
            <person name="Grzebelus E."/>
            <person name="Grzebelus D."/>
            <person name="Ashrafi H."/>
            <person name="Zheng Z."/>
            <person name="Cheng S."/>
            <person name="Spooner D."/>
            <person name="Van Deynze A."/>
            <person name="Simon P."/>
        </authorList>
    </citation>
    <scope>NUCLEOTIDE SEQUENCE</scope>
    <source>
        <tissue evidence="1">Leaf</tissue>
    </source>
</reference>
<dbReference type="Proteomes" id="UP000077755">
    <property type="component" value="Chromosome 5"/>
</dbReference>
<sequence>MMIMFYNLIVANPGWGSGESDPYLGWATPDGLRFASNWMVAAMAELDPPVSPLFTDLSLTPLEAMMMMDMYSNWSEPQWELGRSDPYLGWVTKMVAAMADSDPPLSPLFADLSLTPSPLFCVLFNQLNFLFSMIHT</sequence>
<keyword evidence="2" id="KW-1185">Reference proteome</keyword>
<organism evidence="1 2">
    <name type="scientific">Daucus carota subsp. sativus</name>
    <name type="common">Carrot</name>
    <dbReference type="NCBI Taxonomy" id="79200"/>
    <lineage>
        <taxon>Eukaryota</taxon>
        <taxon>Viridiplantae</taxon>
        <taxon>Streptophyta</taxon>
        <taxon>Embryophyta</taxon>
        <taxon>Tracheophyta</taxon>
        <taxon>Spermatophyta</taxon>
        <taxon>Magnoliopsida</taxon>
        <taxon>eudicotyledons</taxon>
        <taxon>Gunneridae</taxon>
        <taxon>Pentapetalae</taxon>
        <taxon>asterids</taxon>
        <taxon>campanulids</taxon>
        <taxon>Apiales</taxon>
        <taxon>Apiaceae</taxon>
        <taxon>Apioideae</taxon>
        <taxon>Scandiceae</taxon>
        <taxon>Daucinae</taxon>
        <taxon>Daucus</taxon>
        <taxon>Daucus sect. Daucus</taxon>
    </lineage>
</organism>
<evidence type="ECO:0000313" key="1">
    <source>
        <dbReference type="EMBL" id="WOH02780.1"/>
    </source>
</evidence>
<name>A0A164ZMI4_DAUCS</name>
<dbReference type="EMBL" id="CP093347">
    <property type="protein sequence ID" value="WOH02780.1"/>
    <property type="molecule type" value="Genomic_DNA"/>
</dbReference>
<protein>
    <submittedName>
        <fullName evidence="1">Uncharacterized protein</fullName>
    </submittedName>
</protein>
<proteinExistence type="predicted"/>
<reference evidence="1" key="2">
    <citation type="submission" date="2022-03" db="EMBL/GenBank/DDBJ databases">
        <title>Draft title - Genomic analysis of global carrot germplasm unveils the trajectory of domestication and the origin of high carotenoid orange carrot.</title>
        <authorList>
            <person name="Iorizzo M."/>
            <person name="Ellison S."/>
            <person name="Senalik D."/>
            <person name="Macko-Podgorni A."/>
            <person name="Grzebelus D."/>
            <person name="Bostan H."/>
            <person name="Rolling W."/>
            <person name="Curaba J."/>
            <person name="Simon P."/>
        </authorList>
    </citation>
    <scope>NUCLEOTIDE SEQUENCE</scope>
    <source>
        <tissue evidence="1">Leaf</tissue>
    </source>
</reference>
<dbReference type="Gramene" id="KZM96133">
    <property type="protein sequence ID" value="KZM96133"/>
    <property type="gene ID" value="DCAR_019375"/>
</dbReference>
<evidence type="ECO:0000313" key="2">
    <source>
        <dbReference type="Proteomes" id="UP000077755"/>
    </source>
</evidence>
<gene>
    <name evidence="1" type="ORF">DCAR_0522169</name>
</gene>
<dbReference type="AlphaFoldDB" id="A0A164ZMI4"/>